<proteinExistence type="predicted"/>
<keyword evidence="2" id="KW-1133">Transmembrane helix</keyword>
<keyword evidence="2" id="KW-0812">Transmembrane</keyword>
<reference evidence="3 4" key="1">
    <citation type="submission" date="2017-08" db="EMBL/GenBank/DDBJ databases">
        <title>Acidophilic green algal genome provides insights into adaptation to an acidic environment.</title>
        <authorList>
            <person name="Hirooka S."/>
            <person name="Hirose Y."/>
            <person name="Kanesaki Y."/>
            <person name="Higuchi S."/>
            <person name="Fujiwara T."/>
            <person name="Onuma R."/>
            <person name="Era A."/>
            <person name="Ohbayashi R."/>
            <person name="Uzuka A."/>
            <person name="Nozaki H."/>
            <person name="Yoshikawa H."/>
            <person name="Miyagishima S.Y."/>
        </authorList>
    </citation>
    <scope>NUCLEOTIDE SEQUENCE [LARGE SCALE GENOMIC DNA]</scope>
    <source>
        <strain evidence="3 4">NIES-2499</strain>
    </source>
</reference>
<comment type="caution">
    <text evidence="3">The sequence shown here is derived from an EMBL/GenBank/DDBJ whole genome shotgun (WGS) entry which is preliminary data.</text>
</comment>
<keyword evidence="2" id="KW-0472">Membrane</keyword>
<feature type="compositionally biased region" description="Polar residues" evidence="1">
    <location>
        <begin position="25"/>
        <end position="34"/>
    </location>
</feature>
<evidence type="ECO:0000256" key="2">
    <source>
        <dbReference type="SAM" id="Phobius"/>
    </source>
</evidence>
<accession>A0A250XRE3</accession>
<protein>
    <submittedName>
        <fullName evidence="3">Uncharacterized protein</fullName>
    </submittedName>
</protein>
<dbReference type="PANTHER" id="PTHR36343">
    <property type="entry name" value="EXPRESSED PROTEIN"/>
    <property type="match status" value="1"/>
</dbReference>
<feature type="region of interest" description="Disordered" evidence="1">
    <location>
        <begin position="25"/>
        <end position="76"/>
    </location>
</feature>
<gene>
    <name evidence="3" type="ORF">CEUSTIGMA_g13053.t1</name>
</gene>
<organism evidence="3 4">
    <name type="scientific">Chlamydomonas eustigma</name>
    <dbReference type="NCBI Taxonomy" id="1157962"/>
    <lineage>
        <taxon>Eukaryota</taxon>
        <taxon>Viridiplantae</taxon>
        <taxon>Chlorophyta</taxon>
        <taxon>core chlorophytes</taxon>
        <taxon>Chlorophyceae</taxon>
        <taxon>CS clade</taxon>
        <taxon>Chlamydomonadales</taxon>
        <taxon>Chlamydomonadaceae</taxon>
        <taxon>Chlamydomonas</taxon>
    </lineage>
</organism>
<feature type="transmembrane region" description="Helical" evidence="2">
    <location>
        <begin position="82"/>
        <end position="106"/>
    </location>
</feature>
<dbReference type="STRING" id="1157962.A0A250XRE3"/>
<dbReference type="AlphaFoldDB" id="A0A250XRE3"/>
<evidence type="ECO:0000313" key="3">
    <source>
        <dbReference type="EMBL" id="GAX85638.1"/>
    </source>
</evidence>
<dbReference type="PANTHER" id="PTHR36343:SF1">
    <property type="entry name" value="EXPRESSED PROTEIN"/>
    <property type="match status" value="1"/>
</dbReference>
<sequence length="119" mass="13096">MCAFHLASRHKVVITAAPKCNRSISRVQSSSKPKSNLHRASVISQVTDKPKETEGISRETEPEQYWSSPSEKKGANPFKDPLAIIGILSILFPFVLLGVAISTGLVDVSVYRYVEIMLP</sequence>
<keyword evidence="4" id="KW-1185">Reference proteome</keyword>
<dbReference type="Proteomes" id="UP000232323">
    <property type="component" value="Unassembled WGS sequence"/>
</dbReference>
<name>A0A250XRE3_9CHLO</name>
<evidence type="ECO:0000256" key="1">
    <source>
        <dbReference type="SAM" id="MobiDB-lite"/>
    </source>
</evidence>
<feature type="compositionally biased region" description="Basic and acidic residues" evidence="1">
    <location>
        <begin position="48"/>
        <end position="61"/>
    </location>
</feature>
<evidence type="ECO:0000313" key="4">
    <source>
        <dbReference type="Proteomes" id="UP000232323"/>
    </source>
</evidence>
<dbReference type="GO" id="GO:0009507">
    <property type="term" value="C:chloroplast"/>
    <property type="evidence" value="ECO:0007669"/>
    <property type="project" value="TreeGrafter"/>
</dbReference>
<dbReference type="EMBL" id="BEGY01000182">
    <property type="protein sequence ID" value="GAX85638.1"/>
    <property type="molecule type" value="Genomic_DNA"/>
</dbReference>
<dbReference type="OrthoDB" id="7333885at2759"/>